<dbReference type="GO" id="GO:0000725">
    <property type="term" value="P:recombinational repair"/>
    <property type="evidence" value="ECO:0007669"/>
    <property type="project" value="InterPro"/>
</dbReference>
<dbReference type="InterPro" id="IPR028045">
    <property type="entry name" value="HROB"/>
</dbReference>
<sequence>MEPWEALDLDYSDVHSLLRPLKRHRSPQPLSPSSTATSTLSLPLLETCSLPPSKSQPRVDNLQSELSLSPQASLCRSQRISTGLEASCPSGASTRIIPGPAGAVQVAMQRRTRGDHSCVGDEEPVPTQEYIRRVMENGDEEDDDFNRSPWVCALDFVRSIGAMEGNGAVSETPLNSIKNGFIDEKVGLVVAIIKSCTSNGLGGMMVALKVRFPSIHVLYGGSSILRFQYSVVTKISTHFWCQDPTGTIDASIHHRVISEGIFGKDLSVGAVLILQKVAVFSPTRSVHVLNVTRSNVVKVISKDSGPLIKHNSPTPIRWSDFITGDTHGEVHMQQMNSDVSRESTQNIMNNLRQSSKLRRNRLGDLRTGKGGAASSSNWNCNETVGSRQSVVEKEGGVIDVGISKRTPSVGCNIVYVDQDQGRGSDEPINHPMGTDSTKENGAASSTAQLPNNQEAETINEMKKTVTRTQQPLLPQWTDEQLDELFEFD</sequence>
<feature type="compositionally biased region" description="Polar residues" evidence="1">
    <location>
        <begin position="442"/>
        <end position="455"/>
    </location>
</feature>
<reference evidence="3 4" key="1">
    <citation type="submission" date="2019-08" db="EMBL/GenBank/DDBJ databases">
        <title>Draft genome sequences of two oriental melons (Cucumis melo L. var makuwa).</title>
        <authorList>
            <person name="Kwon S.-Y."/>
        </authorList>
    </citation>
    <scope>NUCLEOTIDE SEQUENCE [LARGE SCALE GENOMIC DNA]</scope>
    <source>
        <strain evidence="4">cv. Chang Bougi</strain>
        <tissue evidence="3">Leaf</tissue>
    </source>
</reference>
<dbReference type="PANTHER" id="PTHR14523">
    <property type="entry name" value="UNCHARACTERIZED PROTEIN C17ORF53 HOMOLOG"/>
    <property type="match status" value="1"/>
</dbReference>
<dbReference type="InterPro" id="IPR058570">
    <property type="entry name" value="HROB_OB"/>
</dbReference>
<dbReference type="AlphaFoldDB" id="A0A5D3DYT5"/>
<evidence type="ECO:0000256" key="1">
    <source>
        <dbReference type="SAM" id="MobiDB-lite"/>
    </source>
</evidence>
<evidence type="ECO:0000313" key="4">
    <source>
        <dbReference type="Proteomes" id="UP000321947"/>
    </source>
</evidence>
<dbReference type="PANTHER" id="PTHR14523:SF1">
    <property type="entry name" value="HOMOLOGOUS RECOMBINATION OB-FOLD PROTEIN"/>
    <property type="match status" value="1"/>
</dbReference>
<dbReference type="Proteomes" id="UP000321947">
    <property type="component" value="Unassembled WGS sequence"/>
</dbReference>
<organism evidence="3 4">
    <name type="scientific">Cucumis melo var. makuwa</name>
    <name type="common">Oriental melon</name>
    <dbReference type="NCBI Taxonomy" id="1194695"/>
    <lineage>
        <taxon>Eukaryota</taxon>
        <taxon>Viridiplantae</taxon>
        <taxon>Streptophyta</taxon>
        <taxon>Embryophyta</taxon>
        <taxon>Tracheophyta</taxon>
        <taxon>Spermatophyta</taxon>
        <taxon>Magnoliopsida</taxon>
        <taxon>eudicotyledons</taxon>
        <taxon>Gunneridae</taxon>
        <taxon>Pentapetalae</taxon>
        <taxon>rosids</taxon>
        <taxon>fabids</taxon>
        <taxon>Cucurbitales</taxon>
        <taxon>Cucurbitaceae</taxon>
        <taxon>Benincaseae</taxon>
        <taxon>Cucumis</taxon>
    </lineage>
</organism>
<feature type="domain" description="Homologous recombination OB-fold protein OB-fold" evidence="2">
    <location>
        <begin position="238"/>
        <end position="303"/>
    </location>
</feature>
<dbReference type="EMBL" id="SSTD01002102">
    <property type="protein sequence ID" value="TYK28495.1"/>
    <property type="molecule type" value="Genomic_DNA"/>
</dbReference>
<dbReference type="Pfam" id="PF15072">
    <property type="entry name" value="HROB"/>
    <property type="match status" value="1"/>
</dbReference>
<protein>
    <recommendedName>
        <fullName evidence="2">Homologous recombination OB-fold protein OB-fold domain-containing protein</fullName>
    </recommendedName>
</protein>
<evidence type="ECO:0000259" key="2">
    <source>
        <dbReference type="Pfam" id="PF15072"/>
    </source>
</evidence>
<accession>A0A5D3DYT5</accession>
<comment type="caution">
    <text evidence="3">The sequence shown here is derived from an EMBL/GenBank/DDBJ whole genome shotgun (WGS) entry which is preliminary data.</text>
</comment>
<evidence type="ECO:0000313" key="3">
    <source>
        <dbReference type="EMBL" id="TYK28495.1"/>
    </source>
</evidence>
<gene>
    <name evidence="3" type="ORF">E5676_scaffold629G001300</name>
</gene>
<feature type="compositionally biased region" description="Basic and acidic residues" evidence="1">
    <location>
        <begin position="419"/>
        <end position="428"/>
    </location>
</feature>
<proteinExistence type="predicted"/>
<name>A0A5D3DYT5_CUCMM</name>
<feature type="region of interest" description="Disordered" evidence="1">
    <location>
        <begin position="418"/>
        <end position="455"/>
    </location>
</feature>